<organism evidence="1 2">
    <name type="scientific">Cucumis sativus</name>
    <name type="common">Cucumber</name>
    <dbReference type="NCBI Taxonomy" id="3659"/>
    <lineage>
        <taxon>Eukaryota</taxon>
        <taxon>Viridiplantae</taxon>
        <taxon>Streptophyta</taxon>
        <taxon>Embryophyta</taxon>
        <taxon>Tracheophyta</taxon>
        <taxon>Spermatophyta</taxon>
        <taxon>Magnoliopsida</taxon>
        <taxon>eudicotyledons</taxon>
        <taxon>Gunneridae</taxon>
        <taxon>Pentapetalae</taxon>
        <taxon>rosids</taxon>
        <taxon>fabids</taxon>
        <taxon>Cucurbitales</taxon>
        <taxon>Cucurbitaceae</taxon>
        <taxon>Benincaseae</taxon>
        <taxon>Cucumis</taxon>
    </lineage>
</organism>
<accession>A0A0A0K8J8</accession>
<gene>
    <name evidence="1" type="ORF">Csa_7G431365</name>
</gene>
<evidence type="ECO:0000313" key="1">
    <source>
        <dbReference type="EMBL" id="KGN45204.1"/>
    </source>
</evidence>
<dbReference type="Proteomes" id="UP000029981">
    <property type="component" value="Chromosome 7"/>
</dbReference>
<reference evidence="1 2" key="4">
    <citation type="journal article" date="2011" name="BMC Genomics">
        <title>RNA-Seq improves annotation of protein-coding genes in the cucumber genome.</title>
        <authorList>
            <person name="Li Z."/>
            <person name="Zhang Z."/>
            <person name="Yan P."/>
            <person name="Huang S."/>
            <person name="Fei Z."/>
            <person name="Lin K."/>
        </authorList>
    </citation>
    <scope>NUCLEOTIDE SEQUENCE [LARGE SCALE GENOMIC DNA]</scope>
    <source>
        <strain evidence="2">cv. 9930</strain>
    </source>
</reference>
<dbReference type="Gramene" id="KGN45204">
    <property type="protein sequence ID" value="KGN45204"/>
    <property type="gene ID" value="Csa_7G431365"/>
</dbReference>
<proteinExistence type="predicted"/>
<evidence type="ECO:0000313" key="2">
    <source>
        <dbReference type="Proteomes" id="UP000029981"/>
    </source>
</evidence>
<dbReference type="AlphaFoldDB" id="A0A0A0K8J8"/>
<sequence length="153" mass="16000">MTALGPFPVRLEPFFFSLLTFSSIGYFALSCSNKARSSVLIISSACSIGVGGTNELLSPSALIKEFLISSKEALGGRGSSLCSTFDLFLSKACCLASSSARSLAILSDMSSSISSSGSSLSSGIGCITTWYSFLGCGRFPNPRLRFLLKSACL</sequence>
<dbReference type="EMBL" id="CM002928">
    <property type="protein sequence ID" value="KGN45204.1"/>
    <property type="molecule type" value="Genomic_DNA"/>
</dbReference>
<protein>
    <submittedName>
        <fullName evidence="1">Uncharacterized protein</fullName>
    </submittedName>
</protein>
<reference evidence="1 2" key="3">
    <citation type="journal article" date="2010" name="BMC Genomics">
        <title>Transcriptome sequencing and comparative analysis of cucumber flowers with different sex types.</title>
        <authorList>
            <person name="Guo S."/>
            <person name="Zheng Y."/>
            <person name="Joung J.G."/>
            <person name="Liu S."/>
            <person name="Zhang Z."/>
            <person name="Crasta O.R."/>
            <person name="Sobral B.W."/>
            <person name="Xu Y."/>
            <person name="Huang S."/>
            <person name="Fei Z."/>
        </authorList>
    </citation>
    <scope>NUCLEOTIDE SEQUENCE [LARGE SCALE GENOMIC DNA]</scope>
    <source>
        <strain evidence="2">cv. 9930</strain>
    </source>
</reference>
<reference evidence="1 2" key="2">
    <citation type="journal article" date="2009" name="PLoS ONE">
        <title>An integrated genetic and cytogenetic map of the cucumber genome.</title>
        <authorList>
            <person name="Ren Y."/>
            <person name="Zhang Z."/>
            <person name="Liu J."/>
            <person name="Staub J.E."/>
            <person name="Han Y."/>
            <person name="Cheng Z."/>
            <person name="Li X."/>
            <person name="Lu J."/>
            <person name="Miao H."/>
            <person name="Kang H."/>
            <person name="Xie B."/>
            <person name="Gu X."/>
            <person name="Wang X."/>
            <person name="Du Y."/>
            <person name="Jin W."/>
            <person name="Huang S."/>
        </authorList>
    </citation>
    <scope>NUCLEOTIDE SEQUENCE [LARGE SCALE GENOMIC DNA]</scope>
    <source>
        <strain evidence="2">cv. 9930</strain>
    </source>
</reference>
<reference evidence="1 2" key="1">
    <citation type="journal article" date="2009" name="Nat. Genet.">
        <title>The genome of the cucumber, Cucumis sativus L.</title>
        <authorList>
            <person name="Huang S."/>
            <person name="Li R."/>
            <person name="Zhang Z."/>
            <person name="Li L."/>
            <person name="Gu X."/>
            <person name="Fan W."/>
            <person name="Lucas W.J."/>
            <person name="Wang X."/>
            <person name="Xie B."/>
            <person name="Ni P."/>
            <person name="Ren Y."/>
            <person name="Zhu H."/>
            <person name="Li J."/>
            <person name="Lin K."/>
            <person name="Jin W."/>
            <person name="Fei Z."/>
            <person name="Li G."/>
            <person name="Staub J."/>
            <person name="Kilian A."/>
            <person name="van der Vossen E.A."/>
            <person name="Wu Y."/>
            <person name="Guo J."/>
            <person name="He J."/>
            <person name="Jia Z."/>
            <person name="Ren Y."/>
            <person name="Tian G."/>
            <person name="Lu Y."/>
            <person name="Ruan J."/>
            <person name="Qian W."/>
            <person name="Wang M."/>
            <person name="Huang Q."/>
            <person name="Li B."/>
            <person name="Xuan Z."/>
            <person name="Cao J."/>
            <person name="Asan"/>
            <person name="Wu Z."/>
            <person name="Zhang J."/>
            <person name="Cai Q."/>
            <person name="Bai Y."/>
            <person name="Zhao B."/>
            <person name="Han Y."/>
            <person name="Li Y."/>
            <person name="Li X."/>
            <person name="Wang S."/>
            <person name="Shi Q."/>
            <person name="Liu S."/>
            <person name="Cho W.K."/>
            <person name="Kim J.Y."/>
            <person name="Xu Y."/>
            <person name="Heller-Uszynska K."/>
            <person name="Miao H."/>
            <person name="Cheng Z."/>
            <person name="Zhang S."/>
            <person name="Wu J."/>
            <person name="Yang Y."/>
            <person name="Kang H."/>
            <person name="Li M."/>
            <person name="Liang H."/>
            <person name="Ren X."/>
            <person name="Shi Z."/>
            <person name="Wen M."/>
            <person name="Jian M."/>
            <person name="Yang H."/>
            <person name="Zhang G."/>
            <person name="Yang Z."/>
            <person name="Chen R."/>
            <person name="Liu S."/>
            <person name="Li J."/>
            <person name="Ma L."/>
            <person name="Liu H."/>
            <person name="Zhou Y."/>
            <person name="Zhao J."/>
            <person name="Fang X."/>
            <person name="Li G."/>
            <person name="Fang L."/>
            <person name="Li Y."/>
            <person name="Liu D."/>
            <person name="Zheng H."/>
            <person name="Zhang Y."/>
            <person name="Qin N."/>
            <person name="Li Z."/>
            <person name="Yang G."/>
            <person name="Yang S."/>
            <person name="Bolund L."/>
            <person name="Kristiansen K."/>
            <person name="Zheng H."/>
            <person name="Li S."/>
            <person name="Zhang X."/>
            <person name="Yang H."/>
            <person name="Wang J."/>
            <person name="Sun R."/>
            <person name="Zhang B."/>
            <person name="Jiang S."/>
            <person name="Wang J."/>
            <person name="Du Y."/>
            <person name="Li S."/>
        </authorList>
    </citation>
    <scope>NUCLEOTIDE SEQUENCE [LARGE SCALE GENOMIC DNA]</scope>
    <source>
        <strain evidence="2">cv. 9930</strain>
    </source>
</reference>
<name>A0A0A0K8J8_CUCSA</name>
<keyword evidence="2" id="KW-1185">Reference proteome</keyword>